<proteinExistence type="predicted"/>
<dbReference type="EC" id="5.2.1.8" evidence="2"/>
<evidence type="ECO:0000256" key="7">
    <source>
        <dbReference type="SAM" id="MobiDB-lite"/>
    </source>
</evidence>
<dbReference type="InterPro" id="IPR000297">
    <property type="entry name" value="PPIase_PpiC"/>
</dbReference>
<reference evidence="9 10" key="1">
    <citation type="submission" date="2020-08" db="EMBL/GenBank/DDBJ databases">
        <title>Cohnella phylogeny.</title>
        <authorList>
            <person name="Dunlap C."/>
        </authorList>
    </citation>
    <scope>NUCLEOTIDE SEQUENCE [LARGE SCALE GENOMIC DNA]</scope>
    <source>
        <strain evidence="9 10">CBP 2801</strain>
    </source>
</reference>
<dbReference type="Gene3D" id="3.10.50.40">
    <property type="match status" value="1"/>
</dbReference>
<keyword evidence="10" id="KW-1185">Reference proteome</keyword>
<evidence type="ECO:0000313" key="9">
    <source>
        <dbReference type="EMBL" id="MBB6733349.1"/>
    </source>
</evidence>
<dbReference type="PROSITE" id="PS50198">
    <property type="entry name" value="PPIC_PPIASE_2"/>
    <property type="match status" value="1"/>
</dbReference>
<dbReference type="GO" id="GO:0003755">
    <property type="term" value="F:peptidyl-prolyl cis-trans isomerase activity"/>
    <property type="evidence" value="ECO:0007669"/>
    <property type="project" value="UniProtKB-KW"/>
</dbReference>
<name>A0A7X0SQQ3_9BACL</name>
<feature type="compositionally biased region" description="Low complexity" evidence="7">
    <location>
        <begin position="34"/>
        <end position="53"/>
    </location>
</feature>
<evidence type="ECO:0000256" key="2">
    <source>
        <dbReference type="ARBA" id="ARBA00013194"/>
    </source>
</evidence>
<accession>A0A7X0SQQ3</accession>
<dbReference type="PANTHER" id="PTHR47245:SF1">
    <property type="entry name" value="FOLDASE PROTEIN PRSA"/>
    <property type="match status" value="1"/>
</dbReference>
<keyword evidence="4 6" id="KW-0697">Rotamase</keyword>
<dbReference type="SUPFAM" id="SSF109998">
    <property type="entry name" value="Triger factor/SurA peptide-binding domain-like"/>
    <property type="match status" value="1"/>
</dbReference>
<evidence type="ECO:0000313" key="10">
    <source>
        <dbReference type="Proteomes" id="UP000564644"/>
    </source>
</evidence>
<dbReference type="InterPro" id="IPR023058">
    <property type="entry name" value="PPIase_PpiC_CS"/>
</dbReference>
<dbReference type="Pfam" id="PF00639">
    <property type="entry name" value="Rotamase"/>
    <property type="match status" value="1"/>
</dbReference>
<dbReference type="SUPFAM" id="SSF54534">
    <property type="entry name" value="FKBP-like"/>
    <property type="match status" value="1"/>
</dbReference>
<keyword evidence="5 6" id="KW-0413">Isomerase</keyword>
<dbReference type="RefSeq" id="WP_185131017.1">
    <property type="nucleotide sequence ID" value="NZ_JACJVO010000026.1"/>
</dbReference>
<evidence type="ECO:0000256" key="4">
    <source>
        <dbReference type="ARBA" id="ARBA00023110"/>
    </source>
</evidence>
<feature type="region of interest" description="Disordered" evidence="7">
    <location>
        <begin position="28"/>
        <end position="53"/>
    </location>
</feature>
<evidence type="ECO:0000256" key="6">
    <source>
        <dbReference type="PROSITE-ProRule" id="PRU00278"/>
    </source>
</evidence>
<evidence type="ECO:0000256" key="5">
    <source>
        <dbReference type="ARBA" id="ARBA00023235"/>
    </source>
</evidence>
<dbReference type="PROSITE" id="PS01096">
    <property type="entry name" value="PPIC_PPIASE_1"/>
    <property type="match status" value="1"/>
</dbReference>
<dbReference type="Proteomes" id="UP000564644">
    <property type="component" value="Unassembled WGS sequence"/>
</dbReference>
<sequence length="346" mass="37104">MERTRRLSGPFVLLAILCILLGETGCQSNSGGEADSPSSGGPQSGAPGIAGVTGVSGVAGVSGDAESEGAKGTAENAGEDAVAAIAGTSITREQLVNELMAEEGAQTLREMMLRIAVEQEADAKGIKITDEEVDQELRARSENYGGESSFYDAMQTQLGMNRDELRRDAKYQLELQELAIRSVKVADADIDRYIDEHQADFGPRIEWKLAHIVLPSEKQAQALLSRLEQGEDFAKLAKAYSTDKNTSDGGGDLGWVEADDPFADQALLEAAGELDVGQATGPVRTENGYEIVELNGKNEKPGMDAQSARREARRQVALSRAAPMADLEQSLLDKYQAVIFDKELKP</sequence>
<feature type="domain" description="PpiC" evidence="8">
    <location>
        <begin position="204"/>
        <end position="296"/>
    </location>
</feature>
<comment type="catalytic activity">
    <reaction evidence="1">
        <text>[protein]-peptidylproline (omega=180) = [protein]-peptidylproline (omega=0)</text>
        <dbReference type="Rhea" id="RHEA:16237"/>
        <dbReference type="Rhea" id="RHEA-COMP:10747"/>
        <dbReference type="Rhea" id="RHEA-COMP:10748"/>
        <dbReference type="ChEBI" id="CHEBI:83833"/>
        <dbReference type="ChEBI" id="CHEBI:83834"/>
        <dbReference type="EC" id="5.2.1.8"/>
    </reaction>
</comment>
<dbReference type="InterPro" id="IPR027304">
    <property type="entry name" value="Trigger_fact/SurA_dom_sf"/>
</dbReference>
<keyword evidence="3" id="KW-0732">Signal</keyword>
<evidence type="ECO:0000256" key="1">
    <source>
        <dbReference type="ARBA" id="ARBA00000971"/>
    </source>
</evidence>
<evidence type="ECO:0000259" key="8">
    <source>
        <dbReference type="PROSITE" id="PS50198"/>
    </source>
</evidence>
<gene>
    <name evidence="9" type="ORF">H7C18_20710</name>
</gene>
<comment type="caution">
    <text evidence="9">The sequence shown here is derived from an EMBL/GenBank/DDBJ whole genome shotgun (WGS) entry which is preliminary data.</text>
</comment>
<dbReference type="InterPro" id="IPR050245">
    <property type="entry name" value="PrsA_foldase"/>
</dbReference>
<dbReference type="AlphaFoldDB" id="A0A7X0SQQ3"/>
<dbReference type="Gene3D" id="1.10.4030.10">
    <property type="entry name" value="Porin chaperone SurA, peptide-binding domain"/>
    <property type="match status" value="1"/>
</dbReference>
<organism evidence="9 10">
    <name type="scientific">Cohnella zeiphila</name>
    <dbReference type="NCBI Taxonomy" id="2761120"/>
    <lineage>
        <taxon>Bacteria</taxon>
        <taxon>Bacillati</taxon>
        <taxon>Bacillota</taxon>
        <taxon>Bacilli</taxon>
        <taxon>Bacillales</taxon>
        <taxon>Paenibacillaceae</taxon>
        <taxon>Cohnella</taxon>
    </lineage>
</organism>
<dbReference type="InterPro" id="IPR046357">
    <property type="entry name" value="PPIase_dom_sf"/>
</dbReference>
<evidence type="ECO:0000256" key="3">
    <source>
        <dbReference type="ARBA" id="ARBA00022729"/>
    </source>
</evidence>
<protein>
    <recommendedName>
        <fullName evidence="2">peptidylprolyl isomerase</fullName>
        <ecNumber evidence="2">5.2.1.8</ecNumber>
    </recommendedName>
</protein>
<dbReference type="PANTHER" id="PTHR47245">
    <property type="entry name" value="PEPTIDYLPROLYL ISOMERASE"/>
    <property type="match status" value="1"/>
</dbReference>
<dbReference type="EMBL" id="JACJVO010000026">
    <property type="protein sequence ID" value="MBB6733349.1"/>
    <property type="molecule type" value="Genomic_DNA"/>
</dbReference>